<dbReference type="InterPro" id="IPR001810">
    <property type="entry name" value="F-box_dom"/>
</dbReference>
<dbReference type="PANTHER" id="PTHR44436:SF1">
    <property type="entry name" value="F-BOX_WD REPEAT-CONTAINING PROTEIN 2"/>
    <property type="match status" value="1"/>
</dbReference>
<dbReference type="InterPro" id="IPR015943">
    <property type="entry name" value="WD40/YVTN_repeat-like_dom_sf"/>
</dbReference>
<dbReference type="InterPro" id="IPR036047">
    <property type="entry name" value="F-box-like_dom_sf"/>
</dbReference>
<dbReference type="SMART" id="SM00320">
    <property type="entry name" value="WD40"/>
    <property type="match status" value="3"/>
</dbReference>
<dbReference type="SUPFAM" id="SSF50978">
    <property type="entry name" value="WD40 repeat-like"/>
    <property type="match status" value="1"/>
</dbReference>
<reference evidence="5" key="1">
    <citation type="submission" date="2021-06" db="EMBL/GenBank/DDBJ databases">
        <authorList>
            <person name="Kallberg Y."/>
            <person name="Tangrot J."/>
            <person name="Rosling A."/>
        </authorList>
    </citation>
    <scope>NUCLEOTIDE SEQUENCE</scope>
    <source>
        <strain evidence="5">AZ414A</strain>
    </source>
</reference>
<evidence type="ECO:0000259" key="4">
    <source>
        <dbReference type="PROSITE" id="PS50181"/>
    </source>
</evidence>
<comment type="caution">
    <text evidence="5">The sequence shown here is derived from an EMBL/GenBank/DDBJ whole genome shotgun (WGS) entry which is preliminary data.</text>
</comment>
<keyword evidence="6" id="KW-1185">Reference proteome</keyword>
<keyword evidence="1 3" id="KW-0853">WD repeat</keyword>
<evidence type="ECO:0000313" key="5">
    <source>
        <dbReference type="EMBL" id="CAG8496300.1"/>
    </source>
</evidence>
<dbReference type="PROSITE" id="PS50082">
    <property type="entry name" value="WD_REPEATS_2"/>
    <property type="match status" value="2"/>
</dbReference>
<dbReference type="PROSITE" id="PS50294">
    <property type="entry name" value="WD_REPEATS_REGION"/>
    <property type="match status" value="2"/>
</dbReference>
<dbReference type="Proteomes" id="UP000789706">
    <property type="component" value="Unassembled WGS sequence"/>
</dbReference>
<dbReference type="InterPro" id="IPR036322">
    <property type="entry name" value="WD40_repeat_dom_sf"/>
</dbReference>
<name>A0A9N8ZHW7_9GLOM</name>
<keyword evidence="2" id="KW-0677">Repeat</keyword>
<dbReference type="InterPro" id="IPR019775">
    <property type="entry name" value="WD40_repeat_CS"/>
</dbReference>
<proteinExistence type="predicted"/>
<evidence type="ECO:0000256" key="3">
    <source>
        <dbReference type="PROSITE-ProRule" id="PRU00221"/>
    </source>
</evidence>
<dbReference type="PROSITE" id="PS00678">
    <property type="entry name" value="WD_REPEATS_1"/>
    <property type="match status" value="1"/>
</dbReference>
<dbReference type="InterPro" id="IPR042627">
    <property type="entry name" value="FBXW2"/>
</dbReference>
<evidence type="ECO:0000313" key="6">
    <source>
        <dbReference type="Proteomes" id="UP000789706"/>
    </source>
</evidence>
<organism evidence="5 6">
    <name type="scientific">Diversispora eburnea</name>
    <dbReference type="NCBI Taxonomy" id="1213867"/>
    <lineage>
        <taxon>Eukaryota</taxon>
        <taxon>Fungi</taxon>
        <taxon>Fungi incertae sedis</taxon>
        <taxon>Mucoromycota</taxon>
        <taxon>Glomeromycotina</taxon>
        <taxon>Glomeromycetes</taxon>
        <taxon>Diversisporales</taxon>
        <taxon>Diversisporaceae</taxon>
        <taxon>Diversispora</taxon>
    </lineage>
</organism>
<dbReference type="EMBL" id="CAJVPK010000337">
    <property type="protein sequence ID" value="CAG8496300.1"/>
    <property type="molecule type" value="Genomic_DNA"/>
</dbReference>
<evidence type="ECO:0000256" key="2">
    <source>
        <dbReference type="ARBA" id="ARBA00022737"/>
    </source>
</evidence>
<dbReference type="AlphaFoldDB" id="A0A9N8ZHW7"/>
<dbReference type="Gene3D" id="2.130.10.10">
    <property type="entry name" value="YVTN repeat-like/Quinoprotein amine dehydrogenase"/>
    <property type="match status" value="1"/>
</dbReference>
<feature type="repeat" description="WD" evidence="3">
    <location>
        <begin position="147"/>
        <end position="186"/>
    </location>
</feature>
<accession>A0A9N8ZHW7</accession>
<dbReference type="PROSITE" id="PS50181">
    <property type="entry name" value="FBOX"/>
    <property type="match status" value="1"/>
</dbReference>
<dbReference type="InterPro" id="IPR001680">
    <property type="entry name" value="WD40_rpt"/>
</dbReference>
<gene>
    <name evidence="5" type="ORF">DEBURN_LOCUS4438</name>
</gene>
<dbReference type="Pfam" id="PF00400">
    <property type="entry name" value="WD40"/>
    <property type="match status" value="2"/>
</dbReference>
<dbReference type="PANTHER" id="PTHR44436">
    <property type="entry name" value="F-BOX/WD REPEAT-CONTAINING PROTEIN 2"/>
    <property type="match status" value="1"/>
</dbReference>
<dbReference type="Pfam" id="PF12937">
    <property type="entry name" value="F-box-like"/>
    <property type="match status" value="1"/>
</dbReference>
<protein>
    <submittedName>
        <fullName evidence="5">11995_t:CDS:1</fullName>
    </submittedName>
</protein>
<sequence>MVTTQFEKVLSNFKKLDKEQRKLFLTALVEECNPHEIYTLRQILQCKCYGKFDIISALPLELSIKIFQQLDGKDLCHCREVNRKWKNITQDSTIWKTKCSEILTLYQGQDATKIIKTPKEGWEHMYHKLYQREINWNKGKVQKIKYLKSHRSHITDAKLKDNILVTGSSDRTVKVWDLETGQCELLNELRGHVSAVRCVSLSESHIASCAFDGSVIIWNWKSGEKVATIPANATVIRIFDTKVLSLCGATIKAFELSNGECTFSTPFGTGLLGWSYIQKHLSTIETSITTFDEIDKNTLELPNMINIIGFNCSSRAYDFDTRNGIMVSVEGVNTLNMASVNDIYNPKEIEYAHCKFMFEYDLGKEDIKTLNVDSNYRRIITGCRSGLIAILEFD</sequence>
<dbReference type="OrthoDB" id="190105at2759"/>
<feature type="repeat" description="WD" evidence="3">
    <location>
        <begin position="189"/>
        <end position="228"/>
    </location>
</feature>
<dbReference type="SUPFAM" id="SSF81383">
    <property type="entry name" value="F-box domain"/>
    <property type="match status" value="1"/>
</dbReference>
<dbReference type="Gene3D" id="1.20.1280.50">
    <property type="match status" value="1"/>
</dbReference>
<dbReference type="SMART" id="SM00256">
    <property type="entry name" value="FBOX"/>
    <property type="match status" value="1"/>
</dbReference>
<feature type="domain" description="F-box" evidence="4">
    <location>
        <begin position="52"/>
        <end position="98"/>
    </location>
</feature>
<evidence type="ECO:0000256" key="1">
    <source>
        <dbReference type="ARBA" id="ARBA00022574"/>
    </source>
</evidence>